<protein>
    <recommendedName>
        <fullName evidence="4">Porin</fullName>
    </recommendedName>
</protein>
<keyword evidence="1" id="KW-0472">Membrane</keyword>
<proteinExistence type="predicted"/>
<evidence type="ECO:0000313" key="2">
    <source>
        <dbReference type="EMBL" id="MCS3904084.1"/>
    </source>
</evidence>
<accession>A0AAE3HKU1</accession>
<evidence type="ECO:0000313" key="3">
    <source>
        <dbReference type="Proteomes" id="UP001204445"/>
    </source>
</evidence>
<keyword evidence="1" id="KW-0812">Transmembrane</keyword>
<reference evidence="2" key="1">
    <citation type="submission" date="2022-08" db="EMBL/GenBank/DDBJ databases">
        <title>Genomic Encyclopedia of Type Strains, Phase III (KMG-III): the genomes of soil and plant-associated and newly described type strains.</title>
        <authorList>
            <person name="Whitman W."/>
        </authorList>
    </citation>
    <scope>NUCLEOTIDE SEQUENCE</scope>
    <source>
        <strain evidence="2">HMT 1</strain>
    </source>
</reference>
<dbReference type="AlphaFoldDB" id="A0AAE3HKU1"/>
<dbReference type="Proteomes" id="UP001204445">
    <property type="component" value="Unassembled WGS sequence"/>
</dbReference>
<gene>
    <name evidence="2" type="ORF">J2T55_002117</name>
</gene>
<keyword evidence="3" id="KW-1185">Reference proteome</keyword>
<evidence type="ECO:0000256" key="1">
    <source>
        <dbReference type="SAM" id="Phobius"/>
    </source>
</evidence>
<dbReference type="Pfam" id="PF16930">
    <property type="entry name" value="Porin_5"/>
    <property type="match status" value="2"/>
</dbReference>
<organism evidence="2 3">
    <name type="scientific">Methylohalomonas lacus</name>
    <dbReference type="NCBI Taxonomy" id="398773"/>
    <lineage>
        <taxon>Bacteria</taxon>
        <taxon>Pseudomonadati</taxon>
        <taxon>Pseudomonadota</taxon>
        <taxon>Gammaproteobacteria</taxon>
        <taxon>Methylohalomonadales</taxon>
        <taxon>Methylohalomonadaceae</taxon>
        <taxon>Methylohalomonas</taxon>
    </lineage>
</organism>
<dbReference type="RefSeq" id="WP_259056316.1">
    <property type="nucleotide sequence ID" value="NZ_JANUCT010000015.1"/>
</dbReference>
<sequence length="402" mass="45349">MSITAAGNVPTARAAFARAMKYLSYLIGVFLVAITMPAQATWVLDEAGKLSLFGDLRGRFETDFDSRNESGAQRDDRNRLRYRIRLGLRHEPTEHWRLQFRARTSREASQQSSALTIKDLSGGTRDDFRMFPDQWFAEYKRSGHHAWLGRNSYPFWQANNQEMIWADNATLMGAFAGFETSGHDTRMGLRAGHFGLPDGMYDLGGRLTAAQATLSTTPAPAWRLRAAVGGLAINGTDRSRFLINGNGERDYRIGMLSAEARRELDHAGPAYISLGVDLLRNFENYKSDSEPITATFRDQRNGLVLSLLTGGPIEHAYGRRWEFGYVYAYLEKLALNAAYAQSDWVRWGSGGQTQSSDIKGHGISGRYWLRDDLDLRARLYLAESIATPQDGNRFRLDLNYRF</sequence>
<comment type="caution">
    <text evidence="2">The sequence shown here is derived from an EMBL/GenBank/DDBJ whole genome shotgun (WGS) entry which is preliminary data.</text>
</comment>
<name>A0AAE3HKU1_9GAMM</name>
<keyword evidence="1" id="KW-1133">Transmembrane helix</keyword>
<dbReference type="EMBL" id="JANUCT010000015">
    <property type="protein sequence ID" value="MCS3904084.1"/>
    <property type="molecule type" value="Genomic_DNA"/>
</dbReference>
<evidence type="ECO:0008006" key="4">
    <source>
        <dbReference type="Google" id="ProtNLM"/>
    </source>
</evidence>
<feature type="transmembrane region" description="Helical" evidence="1">
    <location>
        <begin position="22"/>
        <end position="44"/>
    </location>
</feature>
<dbReference type="InterPro" id="IPR032638">
    <property type="entry name" value="Porin_5"/>
</dbReference>
<dbReference type="SUPFAM" id="SSF56935">
    <property type="entry name" value="Porins"/>
    <property type="match status" value="1"/>
</dbReference>